<dbReference type="PANTHER" id="PTHR37544">
    <property type="entry name" value="SPRAY-RELATED"/>
    <property type="match status" value="1"/>
</dbReference>
<evidence type="ECO:0000313" key="3">
    <source>
        <dbReference type="EMBL" id="KAK7036712.1"/>
    </source>
</evidence>
<dbReference type="InterPro" id="IPR021840">
    <property type="entry name" value="DUF3433"/>
</dbReference>
<evidence type="ECO:0000256" key="2">
    <source>
        <dbReference type="SAM" id="Phobius"/>
    </source>
</evidence>
<feature type="transmembrane region" description="Helical" evidence="2">
    <location>
        <begin position="499"/>
        <end position="521"/>
    </location>
</feature>
<keyword evidence="2" id="KW-1133">Transmembrane helix</keyword>
<organism evidence="3 4">
    <name type="scientific">Paramarasmius palmivorus</name>
    <dbReference type="NCBI Taxonomy" id="297713"/>
    <lineage>
        <taxon>Eukaryota</taxon>
        <taxon>Fungi</taxon>
        <taxon>Dikarya</taxon>
        <taxon>Basidiomycota</taxon>
        <taxon>Agaricomycotina</taxon>
        <taxon>Agaricomycetes</taxon>
        <taxon>Agaricomycetidae</taxon>
        <taxon>Agaricales</taxon>
        <taxon>Marasmiineae</taxon>
        <taxon>Marasmiaceae</taxon>
        <taxon>Paramarasmius</taxon>
    </lineage>
</organism>
<sequence length="647" mass="70487">MDYLSPTAPDGPNGRRGSATTSRSQSPTLPLSATYVDSRHSNTGSVYSHEFVERASTSSFAREARDSTHLIPSISDSNTKGFHPLALRLPIAIGTPILMLALGIGLEIALFISKRDNGFAVPKENALSFASAQFLLAFVPTVLIIPVAFLWRELDWYVRQYQPYVLLSRGSATAEETLTNDYVSIGILGAIVNSLRFKHRVVFWSALTAAATYTLQPLAGSIFQVQQRAQPTSSTVTSVRSIGLASDIGELNAFVAAAGFVEAAVFNNLTDPSFIKGGWAIAEFIFPTQKYLNGTMVVNTTAIQTDPGCKPPDETPVLAAQQYGVEDASCSDAHNITFRPVMFWFFHKNEATDADEARTIFCRPTIKFFNIEATSSLDDGSLTDVEIKSDYTEPNSVTDALNDQVFNGLLFQSSDNPFIQARALAVQSGVPGAIFRNATQQPGGLQSVFDQSNSFLDLTTVAYRQHLSLSAKSIYFVSSANNLPAQMNSLLPRLVINPIPGHVLALIMFLIGCIGIFLHIIHRRQRKGLFLAAPPGTIAAIMSITSHSGFGQLLMPYDKEDTMRDKLSELRFRLDRRTGALVADDAPVSLKSMKQNRDEAMQALLGGHEKVNTSSKADIGDSSTRAAFEAASGYPPWQAQYKTPYDP</sequence>
<evidence type="ECO:0000313" key="4">
    <source>
        <dbReference type="Proteomes" id="UP001383192"/>
    </source>
</evidence>
<reference evidence="3 4" key="1">
    <citation type="submission" date="2024-01" db="EMBL/GenBank/DDBJ databases">
        <title>A draft genome for a cacao thread blight-causing isolate of Paramarasmius palmivorus.</title>
        <authorList>
            <person name="Baruah I.K."/>
            <person name="Bukari Y."/>
            <person name="Amoako-Attah I."/>
            <person name="Meinhardt L.W."/>
            <person name="Bailey B.A."/>
            <person name="Cohen S.P."/>
        </authorList>
    </citation>
    <scope>NUCLEOTIDE SEQUENCE [LARGE SCALE GENOMIC DNA]</scope>
    <source>
        <strain evidence="3 4">GH-12</strain>
    </source>
</reference>
<evidence type="ECO:0000256" key="1">
    <source>
        <dbReference type="SAM" id="MobiDB-lite"/>
    </source>
</evidence>
<protein>
    <submittedName>
        <fullName evidence="3">Uncharacterized protein</fullName>
    </submittedName>
</protein>
<dbReference type="AlphaFoldDB" id="A0AAW0CB76"/>
<keyword evidence="4" id="KW-1185">Reference proteome</keyword>
<comment type="caution">
    <text evidence="3">The sequence shown here is derived from an EMBL/GenBank/DDBJ whole genome shotgun (WGS) entry which is preliminary data.</text>
</comment>
<feature type="region of interest" description="Disordered" evidence="1">
    <location>
        <begin position="1"/>
        <end position="36"/>
    </location>
</feature>
<feature type="transmembrane region" description="Helical" evidence="2">
    <location>
        <begin position="89"/>
        <end position="112"/>
    </location>
</feature>
<dbReference type="PANTHER" id="PTHR37544:SF3">
    <property type="entry name" value="SPRAY"/>
    <property type="match status" value="1"/>
</dbReference>
<feature type="transmembrane region" description="Helical" evidence="2">
    <location>
        <begin position="132"/>
        <end position="151"/>
    </location>
</feature>
<proteinExistence type="predicted"/>
<accession>A0AAW0CB76</accession>
<keyword evidence="2" id="KW-0472">Membrane</keyword>
<gene>
    <name evidence="3" type="ORF">VNI00_011377</name>
</gene>
<keyword evidence="2" id="KW-0812">Transmembrane</keyword>
<feature type="compositionally biased region" description="Polar residues" evidence="1">
    <location>
        <begin position="18"/>
        <end position="31"/>
    </location>
</feature>
<dbReference type="Pfam" id="PF11915">
    <property type="entry name" value="DUF3433"/>
    <property type="match status" value="1"/>
</dbReference>
<dbReference type="Proteomes" id="UP001383192">
    <property type="component" value="Unassembled WGS sequence"/>
</dbReference>
<name>A0AAW0CB76_9AGAR</name>
<dbReference type="EMBL" id="JAYKXP010000049">
    <property type="protein sequence ID" value="KAK7036712.1"/>
    <property type="molecule type" value="Genomic_DNA"/>
</dbReference>